<proteinExistence type="inferred from homology"/>
<keyword evidence="2 5" id="KW-0732">Signal</keyword>
<accession>A0ABP2DAP1</accession>
<evidence type="ECO:0000256" key="2">
    <source>
        <dbReference type="ARBA" id="ARBA00022729"/>
    </source>
</evidence>
<dbReference type="Pfam" id="PF13505">
    <property type="entry name" value="OMP_b-brl"/>
    <property type="match status" value="1"/>
</dbReference>
<keyword evidence="8" id="KW-1185">Reference proteome</keyword>
<comment type="similarity">
    <text evidence="4">Belongs to the Omp25/RopB family.</text>
</comment>
<organism evidence="7 8">
    <name type="scientific">Sulfitobacter indolifex HEL-45</name>
    <dbReference type="NCBI Taxonomy" id="391624"/>
    <lineage>
        <taxon>Bacteria</taxon>
        <taxon>Pseudomonadati</taxon>
        <taxon>Pseudomonadota</taxon>
        <taxon>Alphaproteobacteria</taxon>
        <taxon>Rhodobacterales</taxon>
        <taxon>Roseobacteraceae</taxon>
        <taxon>Sulfitobacter</taxon>
    </lineage>
</organism>
<dbReference type="EMBL" id="ABID01000003">
    <property type="protein sequence ID" value="EDQ04808.1"/>
    <property type="molecule type" value="Genomic_DNA"/>
</dbReference>
<evidence type="ECO:0000256" key="4">
    <source>
        <dbReference type="ARBA" id="ARBA00038306"/>
    </source>
</evidence>
<dbReference type="Proteomes" id="UP000003257">
    <property type="component" value="Unassembled WGS sequence"/>
</dbReference>
<evidence type="ECO:0000313" key="7">
    <source>
        <dbReference type="EMBL" id="EDQ04808.1"/>
    </source>
</evidence>
<sequence length="201" mass="20731">MKRTTKIASIALIASSAFAGAAAAGSLENTTVEAPVFTPAPMPTPVAVDGNWTGFYTGLQVGQTDIDSDSGTLDGDDTSYGFHAGYDYDFGKFVLGGELDYDKTDIDLGTAGATADSVARAKVKAGYDFGNTLVYATAGAARADTSVGDETGPFAGLGVTYKVTDRYTVGGEVLQHKFDDVGGTGDDLDATTISLRGSMRF</sequence>
<dbReference type="InterPro" id="IPR027385">
    <property type="entry name" value="Beta-barrel_OMP"/>
</dbReference>
<dbReference type="PANTHER" id="PTHR34001:SF3">
    <property type="entry name" value="BLL7405 PROTEIN"/>
    <property type="match status" value="1"/>
</dbReference>
<dbReference type="PANTHER" id="PTHR34001">
    <property type="entry name" value="BLL7405 PROTEIN"/>
    <property type="match status" value="1"/>
</dbReference>
<dbReference type="SUPFAM" id="SSF56925">
    <property type="entry name" value="OMPA-like"/>
    <property type="match status" value="1"/>
</dbReference>
<evidence type="ECO:0000256" key="3">
    <source>
        <dbReference type="ARBA" id="ARBA00023136"/>
    </source>
</evidence>
<keyword evidence="3" id="KW-0472">Membrane</keyword>
<feature type="domain" description="Outer membrane protein beta-barrel" evidence="6">
    <location>
        <begin position="44"/>
        <end position="201"/>
    </location>
</feature>
<reference evidence="7 8" key="1">
    <citation type="submission" date="2007-11" db="EMBL/GenBank/DDBJ databases">
        <authorList>
            <person name="Wagner-Dobler I."/>
            <person name="Ferriera S."/>
            <person name="Johnson J."/>
            <person name="Kravitz S."/>
            <person name="Beeson K."/>
            <person name="Sutton G."/>
            <person name="Rogers Y.-H."/>
            <person name="Friedman R."/>
            <person name="Frazier M."/>
            <person name="Venter J.C."/>
        </authorList>
    </citation>
    <scope>NUCLEOTIDE SEQUENCE [LARGE SCALE GENOMIC DNA]</scope>
    <source>
        <strain evidence="7 8">HEL-45</strain>
    </source>
</reference>
<comment type="subcellular location">
    <subcellularLocation>
        <location evidence="1">Membrane</location>
    </subcellularLocation>
</comment>
<dbReference type="RefSeq" id="WP_007119804.1">
    <property type="nucleotide sequence ID" value="NZ_ABID01000003.1"/>
</dbReference>
<evidence type="ECO:0000256" key="5">
    <source>
        <dbReference type="SAM" id="SignalP"/>
    </source>
</evidence>
<dbReference type="Gene3D" id="2.40.160.20">
    <property type="match status" value="1"/>
</dbReference>
<feature type="signal peptide" evidence="5">
    <location>
        <begin position="1"/>
        <end position="19"/>
    </location>
</feature>
<evidence type="ECO:0000313" key="8">
    <source>
        <dbReference type="Proteomes" id="UP000003257"/>
    </source>
</evidence>
<evidence type="ECO:0000256" key="1">
    <source>
        <dbReference type="ARBA" id="ARBA00004370"/>
    </source>
</evidence>
<comment type="caution">
    <text evidence="7">The sequence shown here is derived from an EMBL/GenBank/DDBJ whole genome shotgun (WGS) entry which is preliminary data.</text>
</comment>
<dbReference type="InterPro" id="IPR051692">
    <property type="entry name" value="OMP-like"/>
</dbReference>
<gene>
    <name evidence="7" type="ORF">OIHEL45_13945</name>
</gene>
<name>A0ABP2DAP1_9RHOB</name>
<protein>
    <submittedName>
        <fullName evidence="7">Outer membrane protein, putative</fullName>
    </submittedName>
</protein>
<feature type="chain" id="PRO_5046259916" evidence="5">
    <location>
        <begin position="20"/>
        <end position="201"/>
    </location>
</feature>
<dbReference type="InterPro" id="IPR011250">
    <property type="entry name" value="OMP/PagP_B-barrel"/>
</dbReference>
<evidence type="ECO:0000259" key="6">
    <source>
        <dbReference type="Pfam" id="PF13505"/>
    </source>
</evidence>